<dbReference type="Pfam" id="PF12697">
    <property type="entry name" value="Abhydrolase_6"/>
    <property type="match status" value="1"/>
</dbReference>
<protein>
    <submittedName>
        <fullName evidence="2">3-oxoadipate enol-lactonase</fullName>
        <ecNumber evidence="2">3.1.1.24</ecNumber>
    </submittedName>
</protein>
<sequence length="268" mass="28704">MPFDRFDDIVIHHKAEGPEAAPTLVLINSLGTDYRIWDDVVPKLAGRYRVIRYDKRGHGLSEVPPAPYRMEDHSADLLALLDHYGVAQALVVGLSIGGQIALGLAAIDQNRLAGLVLMDTAHKIGDAASWNGRIDAIGKDGIAAIADQILTRWFTPAFRSGGNPAFVGYSNMLVNSPVAGYLGSCAALRDTDHTETVRNLEVPTLCIVGDQDGSTPPDLVKACADLIVGARFEIVEGAGHLPCIERPETTARLLGDFADAIFGQDAPR</sequence>
<comment type="caution">
    <text evidence="2">The sequence shown here is derived from an EMBL/GenBank/DDBJ whole genome shotgun (WGS) entry which is preliminary data.</text>
</comment>
<keyword evidence="2" id="KW-0378">Hydrolase</keyword>
<accession>A0A6N9SXK0</accession>
<evidence type="ECO:0000313" key="2">
    <source>
        <dbReference type="EMBL" id="NDW03784.1"/>
    </source>
</evidence>
<dbReference type="GO" id="GO:0047570">
    <property type="term" value="F:3-oxoadipate enol-lactonase activity"/>
    <property type="evidence" value="ECO:0007669"/>
    <property type="project" value="UniProtKB-EC"/>
</dbReference>
<evidence type="ECO:0000313" key="3">
    <source>
        <dbReference type="Proteomes" id="UP000469011"/>
    </source>
</evidence>
<dbReference type="NCBIfam" id="TIGR02427">
    <property type="entry name" value="protocat_pcaD"/>
    <property type="match status" value="1"/>
</dbReference>
<feature type="domain" description="AB hydrolase-1" evidence="1">
    <location>
        <begin position="24"/>
        <end position="252"/>
    </location>
</feature>
<keyword evidence="3" id="KW-1185">Reference proteome</keyword>
<dbReference type="PRINTS" id="PR00111">
    <property type="entry name" value="ABHYDROLASE"/>
</dbReference>
<dbReference type="Proteomes" id="UP000469011">
    <property type="component" value="Unassembled WGS sequence"/>
</dbReference>
<dbReference type="SUPFAM" id="SSF53474">
    <property type="entry name" value="alpha/beta-Hydrolases"/>
    <property type="match status" value="1"/>
</dbReference>
<dbReference type="PANTHER" id="PTHR43798">
    <property type="entry name" value="MONOACYLGLYCEROL LIPASE"/>
    <property type="match status" value="1"/>
</dbReference>
<gene>
    <name evidence="2" type="primary">pcaD</name>
    <name evidence="2" type="ORF">GTK09_05020</name>
</gene>
<dbReference type="EC" id="3.1.1.24" evidence="2"/>
<dbReference type="GO" id="GO:0042952">
    <property type="term" value="P:beta-ketoadipate pathway"/>
    <property type="evidence" value="ECO:0007669"/>
    <property type="project" value="InterPro"/>
</dbReference>
<dbReference type="Gene3D" id="3.40.50.1820">
    <property type="entry name" value="alpha/beta hydrolase"/>
    <property type="match status" value="1"/>
</dbReference>
<dbReference type="InterPro" id="IPR029058">
    <property type="entry name" value="AB_hydrolase_fold"/>
</dbReference>
<proteinExistence type="predicted"/>
<dbReference type="RefSeq" id="WP_163461575.1">
    <property type="nucleotide sequence ID" value="NZ_JAAAMG010000003.1"/>
</dbReference>
<name>A0A6N9SXK0_9HYPH</name>
<dbReference type="EMBL" id="JAAAMG010000003">
    <property type="protein sequence ID" value="NDW03784.1"/>
    <property type="molecule type" value="Genomic_DNA"/>
</dbReference>
<dbReference type="InterPro" id="IPR026968">
    <property type="entry name" value="PcaD/CatD"/>
</dbReference>
<dbReference type="InterPro" id="IPR050266">
    <property type="entry name" value="AB_hydrolase_sf"/>
</dbReference>
<dbReference type="InterPro" id="IPR000073">
    <property type="entry name" value="AB_hydrolase_1"/>
</dbReference>
<evidence type="ECO:0000259" key="1">
    <source>
        <dbReference type="Pfam" id="PF12697"/>
    </source>
</evidence>
<dbReference type="GO" id="GO:0016020">
    <property type="term" value="C:membrane"/>
    <property type="evidence" value="ECO:0007669"/>
    <property type="project" value="TreeGrafter"/>
</dbReference>
<organism evidence="2 3">
    <name type="scientific">Jiella pacifica</name>
    <dbReference type="NCBI Taxonomy" id="2696469"/>
    <lineage>
        <taxon>Bacteria</taxon>
        <taxon>Pseudomonadati</taxon>
        <taxon>Pseudomonadota</taxon>
        <taxon>Alphaproteobacteria</taxon>
        <taxon>Hyphomicrobiales</taxon>
        <taxon>Aurantimonadaceae</taxon>
        <taxon>Jiella</taxon>
    </lineage>
</organism>
<dbReference type="PANTHER" id="PTHR43798:SF33">
    <property type="entry name" value="HYDROLASE, PUTATIVE (AFU_ORTHOLOGUE AFUA_2G14860)-RELATED"/>
    <property type="match status" value="1"/>
</dbReference>
<dbReference type="AlphaFoldDB" id="A0A6N9SXK0"/>
<reference evidence="2 3" key="1">
    <citation type="submission" date="2020-01" db="EMBL/GenBank/DDBJ databases">
        <title>Jiella pacifica sp. nov.</title>
        <authorList>
            <person name="Xue Z."/>
            <person name="Zhu S."/>
            <person name="Chen J."/>
            <person name="Yang J."/>
        </authorList>
    </citation>
    <scope>NUCLEOTIDE SEQUENCE [LARGE SCALE GENOMIC DNA]</scope>
    <source>
        <strain evidence="2 3">40Bstr34</strain>
    </source>
</reference>